<feature type="domain" description="Protein kinase" evidence="9">
    <location>
        <begin position="290"/>
        <end position="621"/>
    </location>
</feature>
<evidence type="ECO:0000256" key="5">
    <source>
        <dbReference type="ARBA" id="ARBA00022679"/>
    </source>
</evidence>
<dbReference type="PANTHER" id="PTHR45647:SF15">
    <property type="entry name" value="U-BOX DOMAIN-CONTAINING PROTEIN 35"/>
    <property type="match status" value="1"/>
</dbReference>
<feature type="compositionally biased region" description="Low complexity" evidence="8">
    <location>
        <begin position="88"/>
        <end position="99"/>
    </location>
</feature>
<dbReference type="GO" id="GO:0004672">
    <property type="term" value="F:protein kinase activity"/>
    <property type="evidence" value="ECO:0007669"/>
    <property type="project" value="InterPro"/>
</dbReference>
<evidence type="ECO:0000256" key="7">
    <source>
        <dbReference type="SAM" id="Coils"/>
    </source>
</evidence>
<dbReference type="Pfam" id="PF04564">
    <property type="entry name" value="U-box"/>
    <property type="match status" value="1"/>
</dbReference>
<evidence type="ECO:0000256" key="3">
    <source>
        <dbReference type="ARBA" id="ARBA00004906"/>
    </source>
</evidence>
<reference evidence="11" key="1">
    <citation type="submission" date="2022-06" db="EMBL/GenBank/DDBJ databases">
        <title>Uncovering the hologenomic basis of an extraordinary plant invasion.</title>
        <authorList>
            <person name="Bieker V.C."/>
            <person name="Martin M.D."/>
            <person name="Gilbert T."/>
            <person name="Hodgins K."/>
            <person name="Battlay P."/>
            <person name="Petersen B."/>
            <person name="Wilson J."/>
        </authorList>
    </citation>
    <scope>NUCLEOTIDE SEQUENCE</scope>
    <source>
        <strain evidence="11">AA19_3_7</strain>
        <tissue evidence="11">Leaf</tissue>
    </source>
</reference>
<evidence type="ECO:0000259" key="10">
    <source>
        <dbReference type="PROSITE" id="PS51698"/>
    </source>
</evidence>
<evidence type="ECO:0000256" key="1">
    <source>
        <dbReference type="ARBA" id="ARBA00000900"/>
    </source>
</evidence>
<evidence type="ECO:0000256" key="6">
    <source>
        <dbReference type="ARBA" id="ARBA00022786"/>
    </source>
</evidence>
<feature type="coiled-coil region" evidence="7">
    <location>
        <begin position="258"/>
        <end position="302"/>
    </location>
</feature>
<dbReference type="InterPro" id="IPR013083">
    <property type="entry name" value="Znf_RING/FYVE/PHD"/>
</dbReference>
<dbReference type="SUPFAM" id="SSF56112">
    <property type="entry name" value="Protein kinase-like (PK-like)"/>
    <property type="match status" value="1"/>
</dbReference>
<organism evidence="11 12">
    <name type="scientific">Ambrosia artemisiifolia</name>
    <name type="common">Common ragweed</name>
    <dbReference type="NCBI Taxonomy" id="4212"/>
    <lineage>
        <taxon>Eukaryota</taxon>
        <taxon>Viridiplantae</taxon>
        <taxon>Streptophyta</taxon>
        <taxon>Embryophyta</taxon>
        <taxon>Tracheophyta</taxon>
        <taxon>Spermatophyta</taxon>
        <taxon>Magnoliopsida</taxon>
        <taxon>eudicotyledons</taxon>
        <taxon>Gunneridae</taxon>
        <taxon>Pentapetalae</taxon>
        <taxon>asterids</taxon>
        <taxon>campanulids</taxon>
        <taxon>Asterales</taxon>
        <taxon>Asteraceae</taxon>
        <taxon>Asteroideae</taxon>
        <taxon>Heliantheae alliance</taxon>
        <taxon>Heliantheae</taxon>
        <taxon>Ambrosia</taxon>
    </lineage>
</organism>
<dbReference type="PANTHER" id="PTHR45647">
    <property type="entry name" value="OS02G0152300 PROTEIN"/>
    <property type="match status" value="1"/>
</dbReference>
<dbReference type="InterPro" id="IPR051348">
    <property type="entry name" value="U-box_ubiquitin_ligases"/>
</dbReference>
<evidence type="ECO:0000256" key="8">
    <source>
        <dbReference type="SAM" id="MobiDB-lite"/>
    </source>
</evidence>
<feature type="domain" description="U-box" evidence="10">
    <location>
        <begin position="551"/>
        <end position="621"/>
    </location>
</feature>
<dbReference type="Gene3D" id="3.30.40.10">
    <property type="entry name" value="Zinc/RING finger domain, C3HC4 (zinc finger)"/>
    <property type="match status" value="1"/>
</dbReference>
<dbReference type="InterPro" id="IPR011009">
    <property type="entry name" value="Kinase-like_dom_sf"/>
</dbReference>
<dbReference type="SMART" id="SM00504">
    <property type="entry name" value="Ubox"/>
    <property type="match status" value="1"/>
</dbReference>
<comment type="function">
    <text evidence="2">Functions as an E3 ubiquitin ligase.</text>
</comment>
<accession>A0AAD5CDZ2</accession>
<dbReference type="SMART" id="SM00220">
    <property type="entry name" value="S_TKc"/>
    <property type="match status" value="1"/>
</dbReference>
<dbReference type="PROSITE" id="PS51698">
    <property type="entry name" value="U_BOX"/>
    <property type="match status" value="1"/>
</dbReference>
<dbReference type="Proteomes" id="UP001206925">
    <property type="component" value="Unassembled WGS sequence"/>
</dbReference>
<dbReference type="EC" id="2.3.2.27" evidence="4"/>
<dbReference type="PROSITE" id="PS00108">
    <property type="entry name" value="PROTEIN_KINASE_ST"/>
    <property type="match status" value="1"/>
</dbReference>
<evidence type="ECO:0000256" key="4">
    <source>
        <dbReference type="ARBA" id="ARBA00012483"/>
    </source>
</evidence>
<dbReference type="PROSITE" id="PS50011">
    <property type="entry name" value="PROTEIN_KINASE_DOM"/>
    <property type="match status" value="1"/>
</dbReference>
<evidence type="ECO:0000256" key="2">
    <source>
        <dbReference type="ARBA" id="ARBA00003861"/>
    </source>
</evidence>
<evidence type="ECO:0000313" key="12">
    <source>
        <dbReference type="Proteomes" id="UP001206925"/>
    </source>
</evidence>
<dbReference type="EMBL" id="JAMZMK010008740">
    <property type="protein sequence ID" value="KAI7738726.1"/>
    <property type="molecule type" value="Genomic_DNA"/>
</dbReference>
<comment type="catalytic activity">
    <reaction evidence="1">
        <text>S-ubiquitinyl-[E2 ubiquitin-conjugating enzyme]-L-cysteine + [acceptor protein]-L-lysine = [E2 ubiquitin-conjugating enzyme]-L-cysteine + N(6)-ubiquitinyl-[acceptor protein]-L-lysine.</text>
        <dbReference type="EC" id="2.3.2.27"/>
    </reaction>
</comment>
<evidence type="ECO:0000313" key="11">
    <source>
        <dbReference type="EMBL" id="KAI7738726.1"/>
    </source>
</evidence>
<keyword evidence="12" id="KW-1185">Reference proteome</keyword>
<comment type="pathway">
    <text evidence="3">Protein modification; protein ubiquitination.</text>
</comment>
<keyword evidence="5" id="KW-0808">Transferase</keyword>
<keyword evidence="7" id="KW-0175">Coiled coil</keyword>
<dbReference type="AlphaFoldDB" id="A0AAD5CDZ2"/>
<dbReference type="InterPro" id="IPR000719">
    <property type="entry name" value="Prot_kinase_dom"/>
</dbReference>
<proteinExistence type="predicted"/>
<dbReference type="CDD" id="cd16655">
    <property type="entry name" value="RING-Ubox_WDSUB1-like"/>
    <property type="match status" value="1"/>
</dbReference>
<dbReference type="SUPFAM" id="SSF57850">
    <property type="entry name" value="RING/U-box"/>
    <property type="match status" value="1"/>
</dbReference>
<gene>
    <name evidence="11" type="ORF">M8C21_008617</name>
</gene>
<dbReference type="InterPro" id="IPR003613">
    <property type="entry name" value="Ubox_domain"/>
</dbReference>
<feature type="region of interest" description="Disordered" evidence="8">
    <location>
        <begin position="78"/>
        <end position="113"/>
    </location>
</feature>
<dbReference type="InterPro" id="IPR001245">
    <property type="entry name" value="Ser-Thr/Tyr_kinase_cat_dom"/>
</dbReference>
<protein>
    <recommendedName>
        <fullName evidence="4">RING-type E3 ubiquitin transferase</fullName>
        <ecNumber evidence="4">2.3.2.27</ecNumber>
    </recommendedName>
</protein>
<comment type="caution">
    <text evidence="11">The sequence shown here is derived from an EMBL/GenBank/DDBJ whole genome shotgun (WGS) entry which is preliminary data.</text>
</comment>
<dbReference type="InterPro" id="IPR008271">
    <property type="entry name" value="Ser/Thr_kinase_AS"/>
</dbReference>
<name>A0AAD5CDZ2_AMBAR</name>
<keyword evidence="6" id="KW-0833">Ubl conjugation pathway</keyword>
<sequence length="621" mass="69324">VAVEIVQIESNDVVDAIKQAVVKNKINKLVIGASSTSIFSRGQQNLSSRISESIPSFCTVYVISKGILSSLRAADSETIGSSKDDSNSSDSSFVTNSSNVAPSSRTEWTDQGSATSYSQSFSNSLPMQRFEALSSINRTLLKKTLIESSENKFIKSCEGDDATVSDASNHDEFLENSIVSSSRSFLTESQSWTSDEDSIPGAPSEIASDIHDLKNSPLQDNSINFELEKLKVKLRHIRGMYAIAQSESFDASRKLTDIKKLQLEESAKLKDLEAKEQEAKSLAEEERKQHKAAKRLAEYAKECIRREATLRKDVEEMALQDSRDKQKLQHAITGTSLRYREFTWEEIVDACSSFSSYGCCCQSSSFSRGSWNQTISTRVLSRIRHPHLLILIGACVDHGCLVYEYMENGSLDERLFRKNDTSPIPWFDRFRIAWEVASALNFLHNAKPKSIVHRDLKPANILLNKNLVSKIGDVGLSTMLQSDFASTSTIYKDTSEWPIDEAKELAILGLSCAELRRKDRPDLKNGVLPILERLKAVADVAQRSTSISRSTPPNHFICPIRKDVMVDPCVAVDGYTYDRNAIEQWFEESDSSPMTNLPLTSRSLTPNYALLSAILEWKSTT</sequence>
<dbReference type="Pfam" id="PF07714">
    <property type="entry name" value="PK_Tyr_Ser-Thr"/>
    <property type="match status" value="1"/>
</dbReference>
<dbReference type="GO" id="GO:0005524">
    <property type="term" value="F:ATP binding"/>
    <property type="evidence" value="ECO:0007669"/>
    <property type="project" value="InterPro"/>
</dbReference>
<feature type="compositionally biased region" description="Polar residues" evidence="8">
    <location>
        <begin position="100"/>
        <end position="113"/>
    </location>
</feature>
<dbReference type="Gene3D" id="1.10.510.10">
    <property type="entry name" value="Transferase(Phosphotransferase) domain 1"/>
    <property type="match status" value="1"/>
</dbReference>
<dbReference type="GO" id="GO:0016567">
    <property type="term" value="P:protein ubiquitination"/>
    <property type="evidence" value="ECO:0007669"/>
    <property type="project" value="InterPro"/>
</dbReference>
<evidence type="ECO:0000259" key="9">
    <source>
        <dbReference type="PROSITE" id="PS50011"/>
    </source>
</evidence>
<feature type="non-terminal residue" evidence="11">
    <location>
        <position position="1"/>
    </location>
</feature>
<dbReference type="GO" id="GO:0061630">
    <property type="term" value="F:ubiquitin protein ligase activity"/>
    <property type="evidence" value="ECO:0007669"/>
    <property type="project" value="UniProtKB-EC"/>
</dbReference>